<feature type="transmembrane region" description="Helical" evidence="6">
    <location>
        <begin position="245"/>
        <end position="266"/>
    </location>
</feature>
<keyword evidence="8" id="KW-1185">Reference proteome</keyword>
<comment type="subcellular location">
    <subcellularLocation>
        <location evidence="1">Membrane</location>
        <topology evidence="1">Multi-pass membrane protein</topology>
    </subcellularLocation>
</comment>
<evidence type="ECO:0000256" key="3">
    <source>
        <dbReference type="ARBA" id="ARBA00022692"/>
    </source>
</evidence>
<dbReference type="InterPro" id="IPR001248">
    <property type="entry name" value="Pur-cyt_permease"/>
</dbReference>
<feature type="transmembrane region" description="Helical" evidence="6">
    <location>
        <begin position="381"/>
        <end position="398"/>
    </location>
</feature>
<organism evidence="7 8">
    <name type="scientific">Aspergillus lucknowensis</name>
    <dbReference type="NCBI Taxonomy" id="176173"/>
    <lineage>
        <taxon>Eukaryota</taxon>
        <taxon>Fungi</taxon>
        <taxon>Dikarya</taxon>
        <taxon>Ascomycota</taxon>
        <taxon>Pezizomycotina</taxon>
        <taxon>Eurotiomycetes</taxon>
        <taxon>Eurotiomycetidae</taxon>
        <taxon>Eurotiales</taxon>
        <taxon>Aspergillaceae</taxon>
        <taxon>Aspergillus</taxon>
        <taxon>Aspergillus subgen. Nidulantes</taxon>
    </lineage>
</organism>
<dbReference type="CDD" id="cd11482">
    <property type="entry name" value="SLC-NCS1sbd_NRT1-like"/>
    <property type="match status" value="1"/>
</dbReference>
<evidence type="ECO:0000313" key="7">
    <source>
        <dbReference type="EMBL" id="KAL2867511.1"/>
    </source>
</evidence>
<keyword evidence="5 6" id="KW-0472">Membrane</keyword>
<reference evidence="7 8" key="1">
    <citation type="submission" date="2024-07" db="EMBL/GenBank/DDBJ databases">
        <title>Section-level genome sequencing and comparative genomics of Aspergillus sections Usti and Cavernicolus.</title>
        <authorList>
            <consortium name="Lawrence Berkeley National Laboratory"/>
            <person name="Nybo J.L."/>
            <person name="Vesth T.C."/>
            <person name="Theobald S."/>
            <person name="Frisvad J.C."/>
            <person name="Larsen T.O."/>
            <person name="Kjaerboelling I."/>
            <person name="Rothschild-Mancinelli K."/>
            <person name="Lyhne E.K."/>
            <person name="Kogle M.E."/>
            <person name="Barry K."/>
            <person name="Clum A."/>
            <person name="Na H."/>
            <person name="Ledsgaard L."/>
            <person name="Lin J."/>
            <person name="Lipzen A."/>
            <person name="Kuo A."/>
            <person name="Riley R."/>
            <person name="Mondo S."/>
            <person name="Labutti K."/>
            <person name="Haridas S."/>
            <person name="Pangalinan J."/>
            <person name="Salamov A.A."/>
            <person name="Simmons B.A."/>
            <person name="Magnuson J.K."/>
            <person name="Chen J."/>
            <person name="Drula E."/>
            <person name="Henrissat B."/>
            <person name="Wiebenga A."/>
            <person name="Lubbers R.J."/>
            <person name="Gomes A.C."/>
            <person name="Macurrencykelacurrency M.R."/>
            <person name="Stajich J."/>
            <person name="Grigoriev I.V."/>
            <person name="Mortensen U.H."/>
            <person name="De Vries R.P."/>
            <person name="Baker S.E."/>
            <person name="Andersen M.R."/>
        </authorList>
    </citation>
    <scope>NUCLEOTIDE SEQUENCE [LARGE SCALE GENOMIC DNA]</scope>
    <source>
        <strain evidence="7 8">CBS 449.75</strain>
    </source>
</reference>
<protein>
    <submittedName>
        <fullName evidence="7">Permease for cytosine/purines, uracil, thiamine, allantoin-domain-containing protein</fullName>
    </submittedName>
</protein>
<accession>A0ABR4LSJ9</accession>
<dbReference type="EMBL" id="JBFXLQ010000018">
    <property type="protein sequence ID" value="KAL2867511.1"/>
    <property type="molecule type" value="Genomic_DNA"/>
</dbReference>
<dbReference type="PANTHER" id="PTHR30618">
    <property type="entry name" value="NCS1 FAMILY PURINE/PYRIMIDINE TRANSPORTER"/>
    <property type="match status" value="1"/>
</dbReference>
<name>A0ABR4LSJ9_9EURO</name>
<dbReference type="GeneID" id="98144104"/>
<dbReference type="PANTHER" id="PTHR30618:SF15">
    <property type="entry name" value="NICOTINAMIDE RIBOSIDE TRANSPORTER 1-RELATED"/>
    <property type="match status" value="1"/>
</dbReference>
<feature type="transmembrane region" description="Helical" evidence="6">
    <location>
        <begin position="46"/>
        <end position="64"/>
    </location>
</feature>
<evidence type="ECO:0000256" key="2">
    <source>
        <dbReference type="ARBA" id="ARBA00008974"/>
    </source>
</evidence>
<feature type="transmembrane region" description="Helical" evidence="6">
    <location>
        <begin position="76"/>
        <end position="98"/>
    </location>
</feature>
<dbReference type="RefSeq" id="XP_070886490.1">
    <property type="nucleotide sequence ID" value="XM_071029032.1"/>
</dbReference>
<gene>
    <name evidence="7" type="ORF">BJX67DRAFT_352495</name>
</gene>
<comment type="caution">
    <text evidence="7">The sequence shown here is derived from an EMBL/GenBank/DDBJ whole genome shotgun (WGS) entry which is preliminary data.</text>
</comment>
<evidence type="ECO:0000313" key="8">
    <source>
        <dbReference type="Proteomes" id="UP001610432"/>
    </source>
</evidence>
<comment type="similarity">
    <text evidence="2">Belongs to the purine-cytosine permease (2.A.39) family.</text>
</comment>
<sequence>MAAKSPRISRLIRRLEVNRDTDASVDIYVNKDTRPLPPSRRPYGPWHFVGLWMVTGSFNVGGWTTGSSLISLGLNVWQAMLAIIIAHTFVGLLCVAGGHPGAKWHIGFPIWMKQNWGVWGYLFPMAIRVFLSFVWTATNTWYGSQCLKVLLTCIWPSFLSLDTSLASGAMKVYDMVSFVLYFLLCLPLMWFSPENYKKPFMVASTTVATTVFVLLIWATVRAGGGGGLIHDPSSLAGVEAAKGSALGWAFVSAITANIGGIATHMWSQSDYTRYARRPGDQVLAQLVMVPLGTIVVACIGIICTSCATTLYPEEGALLWNPYDLLDAVRRNEGTYGARAGVAFASIAFMLSQFGMVVASNCVIAGIDLAALLPRWFTVRRGGYFTIVFVFVLQPWSLLNSATNFLTVVGSFNIFLGPLMGIMFADYFLIRKTTMKLSDMYASTPASLYWYTKGWNWRAGVAWVSGVWFLMPGLAQRATAPGEIWGGWTRLYQLAWFLGCVVSGGVYLALDRVWPMPGRTEIDSEDYFGTFEERHGVVEGIAVGVDAEAIARDKEAALQRVEEKRGEVYTTC</sequence>
<dbReference type="Proteomes" id="UP001610432">
    <property type="component" value="Unassembled WGS sequence"/>
</dbReference>
<feature type="transmembrane region" description="Helical" evidence="6">
    <location>
        <begin position="200"/>
        <end position="220"/>
    </location>
</feature>
<evidence type="ECO:0000256" key="5">
    <source>
        <dbReference type="ARBA" id="ARBA00023136"/>
    </source>
</evidence>
<dbReference type="Gene3D" id="1.10.4160.10">
    <property type="entry name" value="Hydantoin permease"/>
    <property type="match status" value="1"/>
</dbReference>
<feature type="transmembrane region" description="Helical" evidence="6">
    <location>
        <begin position="175"/>
        <end position="193"/>
    </location>
</feature>
<proteinExistence type="inferred from homology"/>
<evidence type="ECO:0000256" key="4">
    <source>
        <dbReference type="ARBA" id="ARBA00022989"/>
    </source>
</evidence>
<keyword evidence="3 6" id="KW-0812">Transmembrane</keyword>
<keyword evidence="4 6" id="KW-1133">Transmembrane helix</keyword>
<feature type="transmembrane region" description="Helical" evidence="6">
    <location>
        <begin position="341"/>
        <end position="369"/>
    </location>
</feature>
<feature type="transmembrane region" description="Helical" evidence="6">
    <location>
        <begin position="454"/>
        <end position="470"/>
    </location>
</feature>
<feature type="transmembrane region" description="Helical" evidence="6">
    <location>
        <begin position="286"/>
        <end position="311"/>
    </location>
</feature>
<feature type="transmembrane region" description="Helical" evidence="6">
    <location>
        <begin position="118"/>
        <end position="137"/>
    </location>
</feature>
<feature type="transmembrane region" description="Helical" evidence="6">
    <location>
        <begin position="404"/>
        <end position="429"/>
    </location>
</feature>
<evidence type="ECO:0000256" key="1">
    <source>
        <dbReference type="ARBA" id="ARBA00004141"/>
    </source>
</evidence>
<feature type="transmembrane region" description="Helical" evidence="6">
    <location>
        <begin position="490"/>
        <end position="509"/>
    </location>
</feature>
<dbReference type="Pfam" id="PF02133">
    <property type="entry name" value="Transp_cyt_pur"/>
    <property type="match status" value="1"/>
</dbReference>
<dbReference type="InterPro" id="IPR045225">
    <property type="entry name" value="Uracil/uridine/allantoin_perm"/>
</dbReference>
<evidence type="ECO:0000256" key="6">
    <source>
        <dbReference type="SAM" id="Phobius"/>
    </source>
</evidence>